<comment type="subcellular location">
    <subcellularLocation>
        <location evidence="1">Membrane</location>
        <topology evidence="1">Single-pass type I membrane protein</topology>
    </subcellularLocation>
</comment>
<keyword evidence="4" id="KW-0732">Signal</keyword>
<evidence type="ECO:0000256" key="7">
    <source>
        <dbReference type="ARBA" id="ARBA00023136"/>
    </source>
</evidence>
<dbReference type="InterPro" id="IPR055414">
    <property type="entry name" value="LRR_R13L4/SHOC2-like"/>
</dbReference>
<keyword evidence="6" id="KW-1133">Transmembrane helix</keyword>
<organism evidence="11 12">
    <name type="scientific">Forsythia ovata</name>
    <dbReference type="NCBI Taxonomy" id="205694"/>
    <lineage>
        <taxon>Eukaryota</taxon>
        <taxon>Viridiplantae</taxon>
        <taxon>Streptophyta</taxon>
        <taxon>Embryophyta</taxon>
        <taxon>Tracheophyta</taxon>
        <taxon>Spermatophyta</taxon>
        <taxon>Magnoliopsida</taxon>
        <taxon>eudicotyledons</taxon>
        <taxon>Gunneridae</taxon>
        <taxon>Pentapetalae</taxon>
        <taxon>asterids</taxon>
        <taxon>lamiids</taxon>
        <taxon>Lamiales</taxon>
        <taxon>Oleaceae</taxon>
        <taxon>Forsythieae</taxon>
        <taxon>Forsythia</taxon>
    </lineage>
</organism>
<evidence type="ECO:0000256" key="8">
    <source>
        <dbReference type="ARBA" id="ARBA00023180"/>
    </source>
</evidence>
<keyword evidence="12" id="KW-1185">Reference proteome</keyword>
<keyword evidence="11" id="KW-0675">Receptor</keyword>
<evidence type="ECO:0000256" key="5">
    <source>
        <dbReference type="ARBA" id="ARBA00022737"/>
    </source>
</evidence>
<feature type="domain" description="Disease resistance R13L4/SHOC-2-like LRR" evidence="10">
    <location>
        <begin position="142"/>
        <end position="250"/>
    </location>
</feature>
<dbReference type="InterPro" id="IPR013210">
    <property type="entry name" value="LRR_N_plant-typ"/>
</dbReference>
<proteinExistence type="predicted"/>
<dbReference type="InterPro" id="IPR001611">
    <property type="entry name" value="Leu-rich_rpt"/>
</dbReference>
<accession>A0ABD1X2H0</accession>
<keyword evidence="7" id="KW-0472">Membrane</keyword>
<dbReference type="SUPFAM" id="SSF52058">
    <property type="entry name" value="L domain-like"/>
    <property type="match status" value="1"/>
</dbReference>
<gene>
    <name evidence="11" type="ORF">Fot_00888</name>
</gene>
<dbReference type="Pfam" id="PF08263">
    <property type="entry name" value="LRRNT_2"/>
    <property type="match status" value="1"/>
</dbReference>
<dbReference type="PANTHER" id="PTHR48063:SF101">
    <property type="entry name" value="LRR RECEPTOR-LIKE SERINE_THREONINE-PROTEIN KINASE FLS2"/>
    <property type="match status" value="1"/>
</dbReference>
<evidence type="ECO:0000259" key="10">
    <source>
        <dbReference type="Pfam" id="PF23598"/>
    </source>
</evidence>
<sequence>MDRHYSHAKYGRIRCIERGREALLKFKDELVDEYDRLSSWGSHEDKKDCCMWKGVICHNQTNHVIGLDLHCPSNYYTYASTAPLRGSISPSLLEIRHLNYLDLSFNDFNGSRIPNFFGSLGRLQHLDLSSSNLRGNISPWLLELRHLDYLDLSFNDFNGSQIPNFIGSLGRLQHLDLSSSNLRGNISPLLLELRHLDYLDISFNDFNGSRIPNFIGSLGRLQHLDLSFSNLRGKILHHLGNLSELQFLSIL</sequence>
<comment type="caution">
    <text evidence="11">The sequence shown here is derived from an EMBL/GenBank/DDBJ whole genome shotgun (WGS) entry which is preliminary data.</text>
</comment>
<dbReference type="Proteomes" id="UP001604277">
    <property type="component" value="Unassembled WGS sequence"/>
</dbReference>
<evidence type="ECO:0000256" key="4">
    <source>
        <dbReference type="ARBA" id="ARBA00022729"/>
    </source>
</evidence>
<keyword evidence="2" id="KW-0433">Leucine-rich repeat</keyword>
<dbReference type="FunFam" id="3.80.10.10:FF:000400">
    <property type="entry name" value="Nuclear pore complex protein NUP107"/>
    <property type="match status" value="1"/>
</dbReference>
<dbReference type="PANTHER" id="PTHR48063">
    <property type="entry name" value="LRR RECEPTOR-LIKE KINASE"/>
    <property type="match status" value="1"/>
</dbReference>
<dbReference type="EMBL" id="JBFOLJ010000001">
    <property type="protein sequence ID" value="KAL2556149.1"/>
    <property type="molecule type" value="Genomic_DNA"/>
</dbReference>
<evidence type="ECO:0000256" key="2">
    <source>
        <dbReference type="ARBA" id="ARBA00022614"/>
    </source>
</evidence>
<dbReference type="Pfam" id="PF23598">
    <property type="entry name" value="LRR_14"/>
    <property type="match status" value="1"/>
</dbReference>
<protein>
    <submittedName>
        <fullName evidence="11">Receptor like protein 43</fullName>
    </submittedName>
</protein>
<feature type="domain" description="Leucine-rich repeat-containing N-terminal plant-type" evidence="9">
    <location>
        <begin position="20"/>
        <end position="57"/>
    </location>
</feature>
<evidence type="ECO:0000256" key="6">
    <source>
        <dbReference type="ARBA" id="ARBA00022989"/>
    </source>
</evidence>
<dbReference type="InterPro" id="IPR032675">
    <property type="entry name" value="LRR_dom_sf"/>
</dbReference>
<dbReference type="InterPro" id="IPR046956">
    <property type="entry name" value="RLP23-like"/>
</dbReference>
<dbReference type="GO" id="GO:0016020">
    <property type="term" value="C:membrane"/>
    <property type="evidence" value="ECO:0007669"/>
    <property type="project" value="UniProtKB-SubCell"/>
</dbReference>
<evidence type="ECO:0000259" key="9">
    <source>
        <dbReference type="Pfam" id="PF08263"/>
    </source>
</evidence>
<dbReference type="Pfam" id="PF00560">
    <property type="entry name" value="LRR_1"/>
    <property type="match status" value="1"/>
</dbReference>
<name>A0ABD1X2H0_9LAMI</name>
<reference evidence="12" key="1">
    <citation type="submission" date="2024-07" db="EMBL/GenBank/DDBJ databases">
        <title>Two chromosome-level genome assemblies of Korean endemic species Abeliophyllum distichum and Forsythia ovata (Oleaceae).</title>
        <authorList>
            <person name="Jang H."/>
        </authorList>
    </citation>
    <scope>NUCLEOTIDE SEQUENCE [LARGE SCALE GENOMIC DNA]</scope>
</reference>
<dbReference type="Gene3D" id="3.80.10.10">
    <property type="entry name" value="Ribonuclease Inhibitor"/>
    <property type="match status" value="2"/>
</dbReference>
<keyword evidence="5" id="KW-0677">Repeat</keyword>
<keyword evidence="8" id="KW-0325">Glycoprotein</keyword>
<keyword evidence="3" id="KW-0812">Transmembrane</keyword>
<evidence type="ECO:0000256" key="1">
    <source>
        <dbReference type="ARBA" id="ARBA00004479"/>
    </source>
</evidence>
<dbReference type="AlphaFoldDB" id="A0ABD1X2H0"/>
<evidence type="ECO:0000313" key="12">
    <source>
        <dbReference type="Proteomes" id="UP001604277"/>
    </source>
</evidence>
<evidence type="ECO:0000313" key="11">
    <source>
        <dbReference type="EMBL" id="KAL2556149.1"/>
    </source>
</evidence>
<evidence type="ECO:0000256" key="3">
    <source>
        <dbReference type="ARBA" id="ARBA00022692"/>
    </source>
</evidence>